<dbReference type="CDD" id="cd04301">
    <property type="entry name" value="NAT_SF"/>
    <property type="match status" value="1"/>
</dbReference>
<dbReference type="RefSeq" id="WP_179490963.1">
    <property type="nucleotide sequence ID" value="NZ_JACCCW010000002.1"/>
</dbReference>
<dbReference type="Proteomes" id="UP000589520">
    <property type="component" value="Unassembled WGS sequence"/>
</dbReference>
<dbReference type="InterPro" id="IPR000182">
    <property type="entry name" value="GNAT_dom"/>
</dbReference>
<protein>
    <submittedName>
        <fullName evidence="2">Putative acetyltransferase</fullName>
    </submittedName>
</protein>
<dbReference type="Gene3D" id="3.40.630.30">
    <property type="match status" value="1"/>
</dbReference>
<name>A0A7Y9PIX1_9BACT</name>
<reference evidence="2 3" key="1">
    <citation type="submission" date="2020-07" db="EMBL/GenBank/DDBJ databases">
        <title>Genomic Encyclopedia of Type Strains, Phase IV (KMG-V): Genome sequencing to study the core and pangenomes of soil and plant-associated prokaryotes.</title>
        <authorList>
            <person name="Whitman W."/>
        </authorList>
    </citation>
    <scope>NUCLEOTIDE SEQUENCE [LARGE SCALE GENOMIC DNA]</scope>
    <source>
        <strain evidence="2 3">X4EP2</strain>
    </source>
</reference>
<dbReference type="Pfam" id="PF00583">
    <property type="entry name" value="Acetyltransf_1"/>
    <property type="match status" value="1"/>
</dbReference>
<organism evidence="2 3">
    <name type="scientific">Granulicella arctica</name>
    <dbReference type="NCBI Taxonomy" id="940613"/>
    <lineage>
        <taxon>Bacteria</taxon>
        <taxon>Pseudomonadati</taxon>
        <taxon>Acidobacteriota</taxon>
        <taxon>Terriglobia</taxon>
        <taxon>Terriglobales</taxon>
        <taxon>Acidobacteriaceae</taxon>
        <taxon>Granulicella</taxon>
    </lineage>
</organism>
<dbReference type="EMBL" id="JACCCW010000002">
    <property type="protein sequence ID" value="NYF79956.1"/>
    <property type="molecule type" value="Genomic_DNA"/>
</dbReference>
<dbReference type="PANTHER" id="PTHR39173:SF1">
    <property type="entry name" value="ACETYLTRANSFERASE"/>
    <property type="match status" value="1"/>
</dbReference>
<proteinExistence type="predicted"/>
<comment type="caution">
    <text evidence="2">The sequence shown here is derived from an EMBL/GenBank/DDBJ whole genome shotgun (WGS) entry which is preliminary data.</text>
</comment>
<dbReference type="PROSITE" id="PS51186">
    <property type="entry name" value="GNAT"/>
    <property type="match status" value="1"/>
</dbReference>
<dbReference type="AlphaFoldDB" id="A0A7Y9PIX1"/>
<dbReference type="InterPro" id="IPR016181">
    <property type="entry name" value="Acyl_CoA_acyltransferase"/>
</dbReference>
<evidence type="ECO:0000259" key="1">
    <source>
        <dbReference type="PROSITE" id="PS51186"/>
    </source>
</evidence>
<gene>
    <name evidence="2" type="ORF">HDF17_002276</name>
</gene>
<sequence length="178" mass="19902">MLLTKPTATYSAQFKRFAQHYLDSGEMERAGKYAAGITGFPEYLQSLQDASRGIGLPEGYLPYQTFWLIEEDQLVGVVRVRPTLTPHAEKYDGHIGYDIVPTERCKGYGTTLLRMALVEARQLGLPSIILTCLTANLPSQRTIEKAGGRFLEVVTDYETGRPLHRYEVPCPPLPISKP</sequence>
<dbReference type="PANTHER" id="PTHR39173">
    <property type="entry name" value="ACETYLTRANSFERASE"/>
    <property type="match status" value="1"/>
</dbReference>
<evidence type="ECO:0000313" key="3">
    <source>
        <dbReference type="Proteomes" id="UP000589520"/>
    </source>
</evidence>
<dbReference type="SUPFAM" id="SSF55729">
    <property type="entry name" value="Acyl-CoA N-acyltransferases (Nat)"/>
    <property type="match status" value="1"/>
</dbReference>
<evidence type="ECO:0000313" key="2">
    <source>
        <dbReference type="EMBL" id="NYF79956.1"/>
    </source>
</evidence>
<accession>A0A7Y9PIX1</accession>
<feature type="domain" description="N-acetyltransferase" evidence="1">
    <location>
        <begin position="1"/>
        <end position="178"/>
    </location>
</feature>
<dbReference type="GO" id="GO:0016747">
    <property type="term" value="F:acyltransferase activity, transferring groups other than amino-acyl groups"/>
    <property type="evidence" value="ECO:0007669"/>
    <property type="project" value="InterPro"/>
</dbReference>
<keyword evidence="2" id="KW-0808">Transferase</keyword>
<keyword evidence="3" id="KW-1185">Reference proteome</keyword>